<dbReference type="SUPFAM" id="SSF55729">
    <property type="entry name" value="Acyl-CoA N-acyltransferases (Nat)"/>
    <property type="match status" value="1"/>
</dbReference>
<dbReference type="PANTHER" id="PTHR43877">
    <property type="entry name" value="AMINOALKYLPHOSPHONATE N-ACETYLTRANSFERASE-RELATED-RELATED"/>
    <property type="match status" value="1"/>
</dbReference>
<dbReference type="InterPro" id="IPR050832">
    <property type="entry name" value="Bact_Acetyltransf"/>
</dbReference>
<dbReference type="STRING" id="1121001.SAMN02745857_04121"/>
<dbReference type="PROSITE" id="PS51186">
    <property type="entry name" value="GNAT"/>
    <property type="match status" value="1"/>
</dbReference>
<evidence type="ECO:0000313" key="4">
    <source>
        <dbReference type="EMBL" id="SMC29780.1"/>
    </source>
</evidence>
<dbReference type="EMBL" id="FWXD01000044">
    <property type="protein sequence ID" value="SMC29780.1"/>
    <property type="molecule type" value="Genomic_DNA"/>
</dbReference>
<evidence type="ECO:0000256" key="1">
    <source>
        <dbReference type="ARBA" id="ARBA00022679"/>
    </source>
</evidence>
<evidence type="ECO:0000256" key="2">
    <source>
        <dbReference type="ARBA" id="ARBA00023315"/>
    </source>
</evidence>
<gene>
    <name evidence="4" type="ORF">SAMN02745857_04121</name>
</gene>
<dbReference type="CDD" id="cd04301">
    <property type="entry name" value="NAT_SF"/>
    <property type="match status" value="1"/>
</dbReference>
<dbReference type="InterPro" id="IPR000182">
    <property type="entry name" value="GNAT_dom"/>
</dbReference>
<accession>A0A1W1Y0N9</accession>
<dbReference type="Pfam" id="PF13673">
    <property type="entry name" value="Acetyltransf_10"/>
    <property type="match status" value="1"/>
</dbReference>
<dbReference type="Proteomes" id="UP000192761">
    <property type="component" value="Unassembled WGS sequence"/>
</dbReference>
<protein>
    <submittedName>
        <fullName evidence="4">Acetyltransferase (GNAT) domain-containing protein</fullName>
    </submittedName>
</protein>
<organism evidence="4 5">
    <name type="scientific">Andreprevotia lacus DSM 23236</name>
    <dbReference type="NCBI Taxonomy" id="1121001"/>
    <lineage>
        <taxon>Bacteria</taxon>
        <taxon>Pseudomonadati</taxon>
        <taxon>Pseudomonadota</taxon>
        <taxon>Betaproteobacteria</taxon>
        <taxon>Neisseriales</taxon>
        <taxon>Chitinibacteraceae</taxon>
        <taxon>Andreprevotia</taxon>
    </lineage>
</organism>
<feature type="domain" description="N-acetyltransferase" evidence="3">
    <location>
        <begin position="22"/>
        <end position="158"/>
    </location>
</feature>
<dbReference type="GO" id="GO:0016747">
    <property type="term" value="F:acyltransferase activity, transferring groups other than amino-acyl groups"/>
    <property type="evidence" value="ECO:0007669"/>
    <property type="project" value="InterPro"/>
</dbReference>
<evidence type="ECO:0000313" key="5">
    <source>
        <dbReference type="Proteomes" id="UP000192761"/>
    </source>
</evidence>
<dbReference type="InterPro" id="IPR016181">
    <property type="entry name" value="Acyl_CoA_acyltransferase"/>
</dbReference>
<dbReference type="PANTHER" id="PTHR43877:SF2">
    <property type="entry name" value="AMINOALKYLPHOSPHONATE N-ACETYLTRANSFERASE-RELATED"/>
    <property type="match status" value="1"/>
</dbReference>
<keyword evidence="1 4" id="KW-0808">Transferase</keyword>
<dbReference type="RefSeq" id="WP_084093031.1">
    <property type="nucleotide sequence ID" value="NZ_FWXD01000044.1"/>
</dbReference>
<keyword evidence="2" id="KW-0012">Acyltransferase</keyword>
<sequence>MNLANLQLRAPHAEEFVAVAALVHRAFDAAVAPGLNAEGRATFYAYAVSEAIAGRHAFEHLTLLAERDGQLLGMVQLKLPDHLCMLFVEPAAQGQGIGCALVEAIIALACAQQPGLRTISVNASLNAVPAYQRYGFVPMSEERVRNGIRYVPMEKQLDA</sequence>
<name>A0A1W1Y0N9_9NEIS</name>
<dbReference type="Gene3D" id="3.40.630.30">
    <property type="match status" value="1"/>
</dbReference>
<evidence type="ECO:0000259" key="3">
    <source>
        <dbReference type="PROSITE" id="PS51186"/>
    </source>
</evidence>
<proteinExistence type="predicted"/>
<dbReference type="OrthoDB" id="9799092at2"/>
<reference evidence="4 5" key="1">
    <citation type="submission" date="2017-04" db="EMBL/GenBank/DDBJ databases">
        <authorList>
            <person name="Afonso C.L."/>
            <person name="Miller P.J."/>
            <person name="Scott M.A."/>
            <person name="Spackman E."/>
            <person name="Goraichik I."/>
            <person name="Dimitrov K.M."/>
            <person name="Suarez D.L."/>
            <person name="Swayne D.E."/>
        </authorList>
    </citation>
    <scope>NUCLEOTIDE SEQUENCE [LARGE SCALE GENOMIC DNA]</scope>
    <source>
        <strain evidence="4 5">DSM 23236</strain>
    </source>
</reference>
<dbReference type="AlphaFoldDB" id="A0A1W1Y0N9"/>
<keyword evidence="5" id="KW-1185">Reference proteome</keyword>